<proteinExistence type="predicted"/>
<sequence>MLFCENDNVIEEEDEPMEVEDDVYADVIDEIITMIESKEGKSSLNKAKAWSSKALSEEEAICDLNLLLAGWKDESVWGGESELVTDVRQLISILYSSKNLKHIEMKWLERTMNAISSFPDTFVEAFSLLSLTSESREGIKVASTFTDIAIIGLQIITSRVGLKLNNEEFVETVFDLFSTLIEKFPIEAIFANDKEMIVLKSKCFTIFDLFSTFFQQFTGWIGFSSRVMNELTFMVLNIFQSTFKIPIMKCLTSVFTNSEDQCHMLTELIINSNAVYQFENNQNGTFENAFTILLLTLVQSIFQVRDFNMEEGADFNDSVNMLLLKFKRSEQLIDVITSSFLIKMKQKDIEKYERLAMLKFVNELIRVVFMPEFPAAERIIISIVSKLNYNYLEEKNDLVVRNACITISSELCKMLIKENLYDLDHFKSMHSVKLNDIKTHQQSGFSVKKNNLLKALKVPPKDYCTFASVTTDYLKRKEGQSTIYDYKSSRNYQIASCLDYIINTFDNHSSGMSDKALAKQKIMLESMKKFFVFNLKNLYTYSETKSSYLLTPKDVILSSKMMLIQKELNNYVGNFFKIVISSLRQDIPNHLRVTATKCLTSIVELNYELLDIPLLAPFMSFRTIDNSAQSREVHVSFLAKCFVAKPAFMGKYFKLYYDRLSDQSVMVRKCVILSLPPILNLVSEQDKCNILKDIISRTFDEPIIRDEVTKCLEKRWFDMSYFAAYPPNIFKEILSVMVVCVKNNKEKHFINVLRKIKPLDYIGMNKFIGNLIKATLDFINSILYGQEESSKSSLKNLSASLSLLRLLTEVRPECIVEFIEIMLPYVDLMKDNKSLLPVFYDLLTAILNGIDSLKTSLPFFAMNYIEESVCGLLLMDDFTTWELSIKILSCIRRVWKYKVYRGDKIIDIYAKILGGFKEGVDKGGPSKILYKYGLFVRYYGIEFFKKCQAFEGYANDQFVIQKMFSLILKFAMKATDPLSMKVVIKCLTDALIAYPVWFNEANVVTILQTILKHQECPVLGDIKYIIVNAILIAIEKDEKVVELKSKAIQLDSDLKVLNVEEDSLPFKILNNYYSLIINMDSTTSKMYRVACYKLISLNISTGILNPFNSISHAIAFLCDEDFTIDNEICELMKNTERKAKKCLLEFMVQGMVRGKQFIQNNHNSPRAFYIKGNKGGNLKKTLQSEQVISYFNSIYKFVIKYKHYRRVFFEKLINLISQSTTDYNQIQNKMFLADAVGTLDFSETDSVEYIIKLCDVKINCEGGECFNKIRDFVEKTDLFKENEYDGYSLEVLLQIVKVIGSNQQNSQQFVDILTESCSIMVLLELRKYLLKRYKISMNDNCPDISKLIDYNTRVISYKDIQKFELPINYDGAARTIAEYISNYYDYFYET</sequence>
<evidence type="ECO:0000313" key="2">
    <source>
        <dbReference type="WBParaSite" id="RSKR_0000301800.1"/>
    </source>
</evidence>
<name>A0AC35TPL9_9BILA</name>
<reference evidence="2" key="1">
    <citation type="submission" date="2016-11" db="UniProtKB">
        <authorList>
            <consortium name="WormBaseParasite"/>
        </authorList>
    </citation>
    <scope>IDENTIFICATION</scope>
    <source>
        <strain evidence="2">KR3021</strain>
    </source>
</reference>
<dbReference type="WBParaSite" id="RSKR_0000301800.1">
    <property type="protein sequence ID" value="RSKR_0000301800.1"/>
    <property type="gene ID" value="RSKR_0000301800"/>
</dbReference>
<accession>A0AC35TPL9</accession>
<organism evidence="1 2">
    <name type="scientific">Rhabditophanes sp. KR3021</name>
    <dbReference type="NCBI Taxonomy" id="114890"/>
    <lineage>
        <taxon>Eukaryota</taxon>
        <taxon>Metazoa</taxon>
        <taxon>Ecdysozoa</taxon>
        <taxon>Nematoda</taxon>
        <taxon>Chromadorea</taxon>
        <taxon>Rhabditida</taxon>
        <taxon>Tylenchina</taxon>
        <taxon>Panagrolaimomorpha</taxon>
        <taxon>Strongyloidoidea</taxon>
        <taxon>Alloionematidae</taxon>
        <taxon>Rhabditophanes</taxon>
    </lineage>
</organism>
<evidence type="ECO:0000313" key="1">
    <source>
        <dbReference type="Proteomes" id="UP000095286"/>
    </source>
</evidence>
<dbReference type="Proteomes" id="UP000095286">
    <property type="component" value="Unplaced"/>
</dbReference>
<protein>
    <submittedName>
        <fullName evidence="2">Nipped-B protein</fullName>
    </submittedName>
</protein>